<evidence type="ECO:0000256" key="1">
    <source>
        <dbReference type="SAM" id="Phobius"/>
    </source>
</evidence>
<dbReference type="Pfam" id="PF10551">
    <property type="entry name" value="MULE"/>
    <property type="match status" value="1"/>
</dbReference>
<keyword evidence="4" id="KW-1185">Reference proteome</keyword>
<evidence type="ECO:0000313" key="3">
    <source>
        <dbReference type="EMBL" id="KAJ0210138.1"/>
    </source>
</evidence>
<keyword evidence="1" id="KW-0812">Transmembrane</keyword>
<dbReference type="PANTHER" id="PTHR47718">
    <property type="entry name" value="OS01G0519700 PROTEIN"/>
    <property type="match status" value="1"/>
</dbReference>
<gene>
    <name evidence="3" type="ORF">LSAT_V11C400210040</name>
</gene>
<reference evidence="3 4" key="1">
    <citation type="journal article" date="2017" name="Nat. Commun.">
        <title>Genome assembly with in vitro proximity ligation data and whole-genome triplication in lettuce.</title>
        <authorList>
            <person name="Reyes-Chin-Wo S."/>
            <person name="Wang Z."/>
            <person name="Yang X."/>
            <person name="Kozik A."/>
            <person name="Arikit S."/>
            <person name="Song C."/>
            <person name="Xia L."/>
            <person name="Froenicke L."/>
            <person name="Lavelle D.O."/>
            <person name="Truco M.J."/>
            <person name="Xia R."/>
            <person name="Zhu S."/>
            <person name="Xu C."/>
            <person name="Xu H."/>
            <person name="Xu X."/>
            <person name="Cox K."/>
            <person name="Korf I."/>
            <person name="Meyers B.C."/>
            <person name="Michelmore R.W."/>
        </authorList>
    </citation>
    <scope>NUCLEOTIDE SEQUENCE [LARGE SCALE GENOMIC DNA]</scope>
    <source>
        <strain evidence="4">cv. Salinas</strain>
        <tissue evidence="3">Seedlings</tissue>
    </source>
</reference>
<keyword evidence="1" id="KW-1133">Transmembrane helix</keyword>
<dbReference type="EMBL" id="NBSK02000004">
    <property type="protein sequence ID" value="KAJ0210138.1"/>
    <property type="molecule type" value="Genomic_DNA"/>
</dbReference>
<feature type="transmembrane region" description="Helical" evidence="1">
    <location>
        <begin position="186"/>
        <end position="210"/>
    </location>
</feature>
<comment type="caution">
    <text evidence="3">The sequence shown here is derived from an EMBL/GenBank/DDBJ whole genome shotgun (WGS) entry which is preliminary data.</text>
</comment>
<organism evidence="3 4">
    <name type="scientific">Lactuca sativa</name>
    <name type="common">Garden lettuce</name>
    <dbReference type="NCBI Taxonomy" id="4236"/>
    <lineage>
        <taxon>Eukaryota</taxon>
        <taxon>Viridiplantae</taxon>
        <taxon>Streptophyta</taxon>
        <taxon>Embryophyta</taxon>
        <taxon>Tracheophyta</taxon>
        <taxon>Spermatophyta</taxon>
        <taxon>Magnoliopsida</taxon>
        <taxon>eudicotyledons</taxon>
        <taxon>Gunneridae</taxon>
        <taxon>Pentapetalae</taxon>
        <taxon>asterids</taxon>
        <taxon>campanulids</taxon>
        <taxon>Asterales</taxon>
        <taxon>Asteraceae</taxon>
        <taxon>Cichorioideae</taxon>
        <taxon>Cichorieae</taxon>
        <taxon>Lactucinae</taxon>
        <taxon>Lactuca</taxon>
    </lineage>
</organism>
<keyword evidence="1" id="KW-0472">Membrane</keyword>
<dbReference type="AlphaFoldDB" id="A0A9R1VRX5"/>
<dbReference type="Proteomes" id="UP000235145">
    <property type="component" value="Unassembled WGS sequence"/>
</dbReference>
<feature type="domain" description="MULE transposase" evidence="2">
    <location>
        <begin position="189"/>
        <end position="257"/>
    </location>
</feature>
<accession>A0A9R1VRX5</accession>
<evidence type="ECO:0000313" key="4">
    <source>
        <dbReference type="Proteomes" id="UP000235145"/>
    </source>
</evidence>
<dbReference type="PANTHER" id="PTHR47718:SF12">
    <property type="entry name" value="PROTEIN FAR1-RELATED SEQUENCE"/>
    <property type="match status" value="1"/>
</dbReference>
<name>A0A9R1VRX5_LACSA</name>
<proteinExistence type="predicted"/>
<sequence length="416" mass="49259">MVMVIYRKLYTTTRRWLEDRSDEYESDNEFVESVDDCDGGSSKLWKPSVAEEFMPDYQVTFESLTHAINMYRKYAEHVGFDVRLNTTSRFQHDKSIKINIGTNEFQIREFQELHNHLLYSTEERIHSKKARKLNYGDKEFIIHAATSNVGAIKAHKLRAALKGGYECVGPKESDYKKFRKKLGMEWYLSLLQLLIITKDLLLLVLAYLVMRKLRIESYRWLLEAFLKAHGKEPTLVLIDKDQVILQAVEAVFPNAKLEFESAWKSMLKDHNLQDKRWFKDMYHMRTSWIPTYFTDMPMHGLMKTTSKSESENSFFNKYVHHGNFLLHFMVNYDIMIRKQHNTQRRLDNETKRTKHKFGMGTRLEQHATIVDTKLKISMTLNLFKFLLLVEMKLPEKETSFYLTLAAINYKLKSDIL</sequence>
<protein>
    <recommendedName>
        <fullName evidence="2">MULE transposase domain-containing protein</fullName>
    </recommendedName>
</protein>
<evidence type="ECO:0000259" key="2">
    <source>
        <dbReference type="Pfam" id="PF10551"/>
    </source>
</evidence>
<dbReference type="InterPro" id="IPR018289">
    <property type="entry name" value="MULE_transposase_dom"/>
</dbReference>